<organism evidence="1 2">
    <name type="scientific">Pleurodeles waltl</name>
    <name type="common">Iberian ribbed newt</name>
    <dbReference type="NCBI Taxonomy" id="8319"/>
    <lineage>
        <taxon>Eukaryota</taxon>
        <taxon>Metazoa</taxon>
        <taxon>Chordata</taxon>
        <taxon>Craniata</taxon>
        <taxon>Vertebrata</taxon>
        <taxon>Euteleostomi</taxon>
        <taxon>Amphibia</taxon>
        <taxon>Batrachia</taxon>
        <taxon>Caudata</taxon>
        <taxon>Salamandroidea</taxon>
        <taxon>Salamandridae</taxon>
        <taxon>Pleurodelinae</taxon>
        <taxon>Pleurodeles</taxon>
    </lineage>
</organism>
<dbReference type="AlphaFoldDB" id="A0AAV7UFD2"/>
<reference evidence="1" key="1">
    <citation type="journal article" date="2022" name="bioRxiv">
        <title>Sequencing and chromosome-scale assembly of the giantPleurodeles waltlgenome.</title>
        <authorList>
            <person name="Brown T."/>
            <person name="Elewa A."/>
            <person name="Iarovenko S."/>
            <person name="Subramanian E."/>
            <person name="Araus A.J."/>
            <person name="Petzold A."/>
            <person name="Susuki M."/>
            <person name="Suzuki K.-i.T."/>
            <person name="Hayashi T."/>
            <person name="Toyoda A."/>
            <person name="Oliveira C."/>
            <person name="Osipova E."/>
            <person name="Leigh N.D."/>
            <person name="Simon A."/>
            <person name="Yun M.H."/>
        </authorList>
    </citation>
    <scope>NUCLEOTIDE SEQUENCE</scope>
    <source>
        <strain evidence="1">20211129_DDA</strain>
        <tissue evidence="1">Liver</tissue>
    </source>
</reference>
<dbReference type="Proteomes" id="UP001066276">
    <property type="component" value="Chromosome 3_1"/>
</dbReference>
<evidence type="ECO:0000313" key="1">
    <source>
        <dbReference type="EMBL" id="KAJ1186428.1"/>
    </source>
</evidence>
<name>A0AAV7UFD2_PLEWA</name>
<gene>
    <name evidence="1" type="ORF">NDU88_003209</name>
</gene>
<accession>A0AAV7UFD2</accession>
<keyword evidence="2" id="KW-1185">Reference proteome</keyword>
<sequence length="86" mass="9349">MSALNRDVVQPGPKSPALTPTLQDILQAIIALREALGTKIDTLGTDLGLLRDDHRYLTKLVTGTDLIDIDRCQWLAQHQGIATEGS</sequence>
<dbReference type="EMBL" id="JANPWB010000005">
    <property type="protein sequence ID" value="KAJ1186428.1"/>
    <property type="molecule type" value="Genomic_DNA"/>
</dbReference>
<comment type="caution">
    <text evidence="1">The sequence shown here is derived from an EMBL/GenBank/DDBJ whole genome shotgun (WGS) entry which is preliminary data.</text>
</comment>
<evidence type="ECO:0000313" key="2">
    <source>
        <dbReference type="Proteomes" id="UP001066276"/>
    </source>
</evidence>
<proteinExistence type="predicted"/>
<protein>
    <submittedName>
        <fullName evidence="1">Uncharacterized protein</fullName>
    </submittedName>
</protein>